<dbReference type="SMART" id="SM00109">
    <property type="entry name" value="C1"/>
    <property type="match status" value="2"/>
</dbReference>
<accession>W7A4X2</accession>
<dbReference type="GO" id="GO:0007200">
    <property type="term" value="P:phospholipase C-activating G protein-coupled receptor signaling pathway"/>
    <property type="evidence" value="ECO:0007669"/>
    <property type="project" value="InterPro"/>
</dbReference>
<keyword evidence="6" id="KW-0677">Repeat</keyword>
<feature type="region of interest" description="Disordered" evidence="13">
    <location>
        <begin position="822"/>
        <end position="866"/>
    </location>
</feature>
<name>W7A4X2_9APIC</name>
<dbReference type="InterPro" id="IPR001206">
    <property type="entry name" value="Diacylglycerol_kinase_cat_dom"/>
</dbReference>
<dbReference type="GO" id="GO:0008270">
    <property type="term" value="F:zinc ion binding"/>
    <property type="evidence" value="ECO:0007669"/>
    <property type="project" value="UniProtKB-KW"/>
</dbReference>
<protein>
    <recommendedName>
        <fullName evidence="3">diacylglycerol kinase (ATP)</fullName>
        <ecNumber evidence="3">2.7.1.107</ecNumber>
    </recommendedName>
</protein>
<evidence type="ECO:0000256" key="4">
    <source>
        <dbReference type="ARBA" id="ARBA00022679"/>
    </source>
</evidence>
<keyword evidence="12 14" id="KW-0472">Membrane</keyword>
<dbReference type="PANTHER" id="PTHR11255">
    <property type="entry name" value="DIACYLGLYCEROL KINASE"/>
    <property type="match status" value="1"/>
</dbReference>
<keyword evidence="10" id="KW-0862">Zinc</keyword>
<feature type="compositionally biased region" description="Basic and acidic residues" evidence="13">
    <location>
        <begin position="1160"/>
        <end position="1170"/>
    </location>
</feature>
<dbReference type="InterPro" id="IPR037607">
    <property type="entry name" value="DGK"/>
</dbReference>
<evidence type="ECO:0000256" key="5">
    <source>
        <dbReference type="ARBA" id="ARBA00022723"/>
    </source>
</evidence>
<dbReference type="InterPro" id="IPR016064">
    <property type="entry name" value="NAD/diacylglycerol_kinase_sf"/>
</dbReference>
<dbReference type="PANTHER" id="PTHR11255:SF54">
    <property type="entry name" value="DIACYLGLYCEROL KINASE THETA"/>
    <property type="match status" value="1"/>
</dbReference>
<keyword evidence="7" id="KW-0547">Nucleotide-binding</keyword>
<feature type="region of interest" description="Disordered" evidence="13">
    <location>
        <begin position="1160"/>
        <end position="1234"/>
    </location>
</feature>
<feature type="compositionally biased region" description="Polar residues" evidence="13">
    <location>
        <begin position="822"/>
        <end position="833"/>
    </location>
</feature>
<evidence type="ECO:0000259" key="15">
    <source>
        <dbReference type="PROSITE" id="PS50081"/>
    </source>
</evidence>
<feature type="compositionally biased region" description="Basic and acidic residues" evidence="13">
    <location>
        <begin position="1277"/>
        <end position="1286"/>
    </location>
</feature>
<reference evidence="17 18" key="1">
    <citation type="submission" date="2013-02" db="EMBL/GenBank/DDBJ databases">
        <title>The Genome Sequence of Plasmodium inui San Antonio 1.</title>
        <authorList>
            <consortium name="The Broad Institute Genome Sequencing Platform"/>
            <consortium name="The Broad Institute Genome Sequencing Center for Infectious Disease"/>
            <person name="Neafsey D."/>
            <person name="Cheeseman I."/>
            <person name="Volkman S."/>
            <person name="Adams J."/>
            <person name="Walker B."/>
            <person name="Young S.K."/>
            <person name="Zeng Q."/>
            <person name="Gargeya S."/>
            <person name="Fitzgerald M."/>
            <person name="Haas B."/>
            <person name="Abouelleil A."/>
            <person name="Alvarado L."/>
            <person name="Arachchi H.M."/>
            <person name="Berlin A.M."/>
            <person name="Chapman S.B."/>
            <person name="Dewar J."/>
            <person name="Goldberg J."/>
            <person name="Griggs A."/>
            <person name="Gujja S."/>
            <person name="Hansen M."/>
            <person name="Howarth C."/>
            <person name="Imamovic A."/>
            <person name="Larimer J."/>
            <person name="McCowan C."/>
            <person name="Murphy C."/>
            <person name="Neiman D."/>
            <person name="Pearson M."/>
            <person name="Priest M."/>
            <person name="Roberts A."/>
            <person name="Saif S."/>
            <person name="Shea T."/>
            <person name="Sisk P."/>
            <person name="Sykes S."/>
            <person name="Wortman J."/>
            <person name="Nusbaum C."/>
            <person name="Birren B."/>
        </authorList>
    </citation>
    <scope>NUCLEOTIDE SEQUENCE [LARGE SCALE GENOMIC DNA]</scope>
    <source>
        <strain evidence="17 18">San Antonio 1</strain>
    </source>
</reference>
<feature type="region of interest" description="Disordered" evidence="13">
    <location>
        <begin position="567"/>
        <end position="593"/>
    </location>
</feature>
<keyword evidence="9 17" id="KW-0418">Kinase</keyword>
<keyword evidence="5" id="KW-0479">Metal-binding</keyword>
<keyword evidence="14" id="KW-1133">Transmembrane helix</keyword>
<evidence type="ECO:0000256" key="8">
    <source>
        <dbReference type="ARBA" id="ARBA00022771"/>
    </source>
</evidence>
<dbReference type="InterPro" id="IPR000756">
    <property type="entry name" value="Diacylglycerol_kin_accessory"/>
</dbReference>
<evidence type="ECO:0000259" key="16">
    <source>
        <dbReference type="PROSITE" id="PS50146"/>
    </source>
</evidence>
<comment type="subcellular location">
    <subcellularLocation>
        <location evidence="1">Membrane</location>
    </subcellularLocation>
</comment>
<dbReference type="SMART" id="SM00045">
    <property type="entry name" value="DAGKa"/>
    <property type="match status" value="1"/>
</dbReference>
<evidence type="ECO:0000256" key="14">
    <source>
        <dbReference type="SAM" id="Phobius"/>
    </source>
</evidence>
<dbReference type="SUPFAM" id="SSF57889">
    <property type="entry name" value="Cysteine-rich domain"/>
    <property type="match status" value="2"/>
</dbReference>
<keyword evidence="11" id="KW-0067">ATP-binding</keyword>
<dbReference type="Pfam" id="PF00781">
    <property type="entry name" value="DAGK_cat"/>
    <property type="match status" value="1"/>
</dbReference>
<dbReference type="Proteomes" id="UP000030640">
    <property type="component" value="Unassembled WGS sequence"/>
</dbReference>
<dbReference type="GO" id="GO:0004143">
    <property type="term" value="F:ATP-dependent diacylglycerol kinase activity"/>
    <property type="evidence" value="ECO:0007669"/>
    <property type="project" value="UniProtKB-EC"/>
</dbReference>
<dbReference type="PROSITE" id="PS50146">
    <property type="entry name" value="DAGK"/>
    <property type="match status" value="2"/>
</dbReference>
<evidence type="ECO:0000256" key="7">
    <source>
        <dbReference type="ARBA" id="ARBA00022741"/>
    </source>
</evidence>
<dbReference type="GO" id="GO:0016020">
    <property type="term" value="C:membrane"/>
    <property type="evidence" value="ECO:0007669"/>
    <property type="project" value="UniProtKB-SubCell"/>
</dbReference>
<dbReference type="Gene3D" id="3.30.60.20">
    <property type="match status" value="1"/>
</dbReference>
<feature type="compositionally biased region" description="Low complexity" evidence="13">
    <location>
        <begin position="1190"/>
        <end position="1207"/>
    </location>
</feature>
<keyword evidence="8" id="KW-0863">Zinc-finger</keyword>
<feature type="compositionally biased region" description="Polar residues" evidence="13">
    <location>
        <begin position="1265"/>
        <end position="1276"/>
    </location>
</feature>
<evidence type="ECO:0000256" key="12">
    <source>
        <dbReference type="ARBA" id="ARBA00023136"/>
    </source>
</evidence>
<dbReference type="Gene3D" id="3.40.50.10330">
    <property type="entry name" value="Probable inorganic polyphosphate/atp-NAD kinase, domain 1"/>
    <property type="match status" value="2"/>
</dbReference>
<feature type="region of interest" description="Disordered" evidence="13">
    <location>
        <begin position="1265"/>
        <end position="1298"/>
    </location>
</feature>
<evidence type="ECO:0000256" key="9">
    <source>
        <dbReference type="ARBA" id="ARBA00022777"/>
    </source>
</evidence>
<evidence type="ECO:0000313" key="18">
    <source>
        <dbReference type="Proteomes" id="UP000030640"/>
    </source>
</evidence>
<feature type="region of interest" description="Disordered" evidence="13">
    <location>
        <begin position="311"/>
        <end position="348"/>
    </location>
</feature>
<evidence type="ECO:0000256" key="2">
    <source>
        <dbReference type="ARBA" id="ARBA00009280"/>
    </source>
</evidence>
<feature type="compositionally biased region" description="Basic and acidic residues" evidence="13">
    <location>
        <begin position="311"/>
        <end position="337"/>
    </location>
</feature>
<evidence type="ECO:0000256" key="6">
    <source>
        <dbReference type="ARBA" id="ARBA00022737"/>
    </source>
</evidence>
<dbReference type="CDD" id="cd20805">
    <property type="entry name" value="C1_DGK_rpt2"/>
    <property type="match status" value="1"/>
</dbReference>
<dbReference type="Pfam" id="PF00609">
    <property type="entry name" value="DAGK_acc"/>
    <property type="match status" value="2"/>
</dbReference>
<feature type="domain" description="Phorbol-ester/DAG-type" evidence="15">
    <location>
        <begin position="122"/>
        <end position="176"/>
    </location>
</feature>
<keyword evidence="18" id="KW-1185">Reference proteome</keyword>
<dbReference type="VEuPathDB" id="PlasmoDB:C922_01739"/>
<dbReference type="InterPro" id="IPR002219">
    <property type="entry name" value="PKC_DAG/PE"/>
</dbReference>
<proteinExistence type="inferred from homology"/>
<feature type="compositionally biased region" description="Acidic residues" evidence="13">
    <location>
        <begin position="574"/>
        <end position="585"/>
    </location>
</feature>
<dbReference type="GeneID" id="20037013"/>
<dbReference type="PROSITE" id="PS50081">
    <property type="entry name" value="ZF_DAG_PE_2"/>
    <property type="match status" value="2"/>
</dbReference>
<evidence type="ECO:0000256" key="10">
    <source>
        <dbReference type="ARBA" id="ARBA00022833"/>
    </source>
</evidence>
<dbReference type="OrthoDB" id="242257at2759"/>
<dbReference type="InterPro" id="IPR046349">
    <property type="entry name" value="C1-like_sf"/>
</dbReference>
<organism evidence="17 18">
    <name type="scientific">Plasmodium inui San Antonio 1</name>
    <dbReference type="NCBI Taxonomy" id="1237626"/>
    <lineage>
        <taxon>Eukaryota</taxon>
        <taxon>Sar</taxon>
        <taxon>Alveolata</taxon>
        <taxon>Apicomplexa</taxon>
        <taxon>Aconoidasida</taxon>
        <taxon>Haemosporida</taxon>
        <taxon>Plasmodiidae</taxon>
        <taxon>Plasmodium</taxon>
        <taxon>Plasmodium (Plasmodium)</taxon>
    </lineage>
</organism>
<dbReference type="InterPro" id="IPR017438">
    <property type="entry name" value="ATP-NAD_kinase_N"/>
</dbReference>
<evidence type="ECO:0000256" key="13">
    <source>
        <dbReference type="SAM" id="MobiDB-lite"/>
    </source>
</evidence>
<evidence type="ECO:0000313" key="17">
    <source>
        <dbReference type="EMBL" id="EUD68127.1"/>
    </source>
</evidence>
<comment type="similarity">
    <text evidence="2">Belongs to the eukaryotic diacylglycerol kinase family.</text>
</comment>
<dbReference type="EMBL" id="KI965464">
    <property type="protein sequence ID" value="EUD68127.1"/>
    <property type="molecule type" value="Genomic_DNA"/>
</dbReference>
<dbReference type="CDD" id="cd00029">
    <property type="entry name" value="C1"/>
    <property type="match status" value="1"/>
</dbReference>
<sequence>MEDFAYVDKNVYINLLVTIIKKCKEYLLGIGIVKLLFCLCIVLISIIFARRKNKKKKKVNIYIQLNNVRHGNGKKAAELAEDQKCCAANEEAQIVEPTFSQAREAADVEQMNNEFYHITYSPHIFDLKSINRTELCNVCNESIYSFIFYKKDIFECVVCRNKCHIECAPNSSLMSCKTTVFFKNKHKFIKIRNCMWNNKCNICSKKFSYFSLPPFVKQYIYKCIWCNKYFHVHCIAKVAKKKNQTQDKKKQVKDAICTYGNNKYLLLPYEVSIKENDLLDFLTNAYHRVNEAGLDNDDVILSYTANALHDNTPRDDGTGEFNSHERKTKEKKLEKMKGGGNSSVGGNETPDERLCLDYINQFPIFHKMRKFKSFPNCSKEKNRIIQVHENFLLNFFPIHLPIYEIKSSRKIILIFINVKSGGQVGKKLYQELLMYFNPLQIISIKSEKNVLNALNMYKEMICLNRVIILLCGGDGTISIFINTLLKFFANEVAIGALQAKNKGKYNKLYGSDKKNEQFVSTKNTFLNKTIMNITAKLKHNKDALRKKWANNITVQAKKPTTFFLKKRTEKNTDGEDADNCGDDDDSGHLSEKNAETYFGNDSCTAHVWGQNQSDELAPKLTSKVKGAFAGGRRIDDPATLNGELKADLLSQLSSELSGDLNDDLLRHLSNDLNSEINDWSSGRSSPKDLDRRGSEVKCGNGKYLYILEKLRNFKKKGAEKDDEGENGGELGDAELLQGESCEGEAYKGSTVKSFQNGNSMLDKYYNGNTLIYSNYTENNEDPHFGARRGKENEKMYDNILYHDYKEKSTIYLPMKTKLNENSPSYCQEANGANPSDEPDGTLGPNPNKADNKQHSGNGTSSNYSNGNSLNSGSADCDGGTPVYLCNRGDVTPREGHYQGCYQDGYPANYQRDVNGKTTTLTNGLSKLEAVDPYRSDEDIVVQIDNGYKVVHSKEKKKTRQGDDHPSCEQKEIINNVMNGEDKAARSHKTSVESYIACAPISVLPLGTGNDLSHSLGWGGGYNNDPLVYLNKMKTAKNEYIDVWNMKAYDLNNNLILNNTFMNYFDFGIIARLALHFDNIRKKFPHFFNSRIGNKILYGEVGFRDFCFNTYKYKLNKNIKLYCDGKKVKIDEDIESVCLLNIPYFLGGIKVWNDDDDDKDKQYHSDIDRKKQDHVRRRPSKKEMKQLLHGNKSANSSSNSSFIGSSMNDNLHNEKKGGVLSNSFGGETGHPFDDHKQMGMAEFLKSAALKHSAGEDTNLSEFFQNEKTNGITPSHNEGVNHSEREENPSPPTNDQPFDYSNIYRSYRLDFYRQKRRKQKYRKQKMDDKLIEVIGFRNMFHIFQVQIGMSNPIKLCQGSDIKVKIDKTFIQNKNKIYFQYDGEPGFLNIHKLHFTHK</sequence>
<feature type="domain" description="Phorbol-ester/DAG-type" evidence="15">
    <location>
        <begin position="185"/>
        <end position="242"/>
    </location>
</feature>
<dbReference type="Gene3D" id="2.60.200.40">
    <property type="match status" value="1"/>
</dbReference>
<dbReference type="RefSeq" id="XP_008815564.1">
    <property type="nucleotide sequence ID" value="XM_008817342.1"/>
</dbReference>
<dbReference type="SUPFAM" id="SSF111331">
    <property type="entry name" value="NAD kinase/diacylglycerol kinase-like"/>
    <property type="match status" value="2"/>
</dbReference>
<feature type="compositionally biased region" description="Low complexity" evidence="13">
    <location>
        <begin position="855"/>
        <end position="866"/>
    </location>
</feature>
<feature type="transmembrane region" description="Helical" evidence="14">
    <location>
        <begin position="26"/>
        <end position="49"/>
    </location>
</feature>
<evidence type="ECO:0000256" key="11">
    <source>
        <dbReference type="ARBA" id="ARBA00022840"/>
    </source>
</evidence>
<evidence type="ECO:0000256" key="3">
    <source>
        <dbReference type="ARBA" id="ARBA00012133"/>
    </source>
</evidence>
<gene>
    <name evidence="17" type="ORF">C922_01739</name>
</gene>
<feature type="domain" description="DAGKc" evidence="16">
    <location>
        <begin position="971"/>
        <end position="1048"/>
    </location>
</feature>
<evidence type="ECO:0000256" key="1">
    <source>
        <dbReference type="ARBA" id="ARBA00004370"/>
    </source>
</evidence>
<keyword evidence="4" id="KW-0808">Transferase</keyword>
<dbReference type="GO" id="GO:0005524">
    <property type="term" value="F:ATP binding"/>
    <property type="evidence" value="ECO:0007669"/>
    <property type="project" value="UniProtKB-KW"/>
</dbReference>
<feature type="domain" description="DAGKc" evidence="16">
    <location>
        <begin position="407"/>
        <end position="497"/>
    </location>
</feature>
<keyword evidence="14" id="KW-0812">Transmembrane</keyword>
<dbReference type="EC" id="2.7.1.107" evidence="3"/>